<feature type="transmembrane region" description="Helical" evidence="6">
    <location>
        <begin position="312"/>
        <end position="337"/>
    </location>
</feature>
<evidence type="ECO:0000256" key="1">
    <source>
        <dbReference type="ARBA" id="ARBA00004651"/>
    </source>
</evidence>
<gene>
    <name evidence="8" type="ORF">QWI16_18115</name>
</gene>
<evidence type="ECO:0000256" key="6">
    <source>
        <dbReference type="SAM" id="Phobius"/>
    </source>
</evidence>
<feature type="domain" description="Major facilitator superfamily (MFS) profile" evidence="7">
    <location>
        <begin position="14"/>
        <end position="401"/>
    </location>
</feature>
<dbReference type="InterPro" id="IPR011701">
    <property type="entry name" value="MFS"/>
</dbReference>
<feature type="transmembrane region" description="Helical" evidence="6">
    <location>
        <begin position="375"/>
        <end position="397"/>
    </location>
</feature>
<accession>A0ABT8TLX8</accession>
<dbReference type="SUPFAM" id="SSF103473">
    <property type="entry name" value="MFS general substrate transporter"/>
    <property type="match status" value="1"/>
</dbReference>
<keyword evidence="2" id="KW-1003">Cell membrane</keyword>
<dbReference type="PROSITE" id="PS50850">
    <property type="entry name" value="MFS"/>
    <property type="match status" value="1"/>
</dbReference>
<sequence length="404" mass="43271">MKQYTHFIRQNWALLGFGFISIFWGNFGQSFFISWYGTSIQASLGLSAAAYGSLYSAATLASALTIVALGALVDRWPLERFTAAVGAGLTLACLLMALSIHPAVLLLGFYLLRLCGQGLLPHAAQTTMARYFDNHRGKALSLSASGVPVGEILLPLIAVALIGLIGWRGSWMILAVTVPLIYLPLSLWLLRRSPHNTAATPGAAQAPGAISKGRRDMLTDYRFWLALPAVLAAPFLVTGIFIQQGFILEQKVWDPLWLASCFVVYGIAHWLSSIFAGVLVDWFSARKLLPFMLAPLIGALAVLAYLDGYWIAPVFMALLGASIGVASPIIGALWAEVYGTGKLGSIRSLMTAFMVFSTAASPVLFGALIDRGTSLPALFGNSALGTFLAAVLVCFSYPRSTSRG</sequence>
<evidence type="ECO:0000256" key="5">
    <source>
        <dbReference type="ARBA" id="ARBA00023136"/>
    </source>
</evidence>
<dbReference type="RefSeq" id="WP_302715378.1">
    <property type="nucleotide sequence ID" value="NZ_JAULRT010000062.1"/>
</dbReference>
<dbReference type="PANTHER" id="PTHR43124:SF3">
    <property type="entry name" value="CHLORAMPHENICOL EFFLUX PUMP RV0191"/>
    <property type="match status" value="1"/>
</dbReference>
<dbReference type="Proteomes" id="UP001168380">
    <property type="component" value="Unassembled WGS sequence"/>
</dbReference>
<feature type="transmembrane region" description="Helical" evidence="6">
    <location>
        <begin position="171"/>
        <end position="190"/>
    </location>
</feature>
<evidence type="ECO:0000256" key="3">
    <source>
        <dbReference type="ARBA" id="ARBA00022692"/>
    </source>
</evidence>
<comment type="subcellular location">
    <subcellularLocation>
        <location evidence="1">Cell membrane</location>
        <topology evidence="1">Multi-pass membrane protein</topology>
    </subcellularLocation>
</comment>
<dbReference type="InterPro" id="IPR036259">
    <property type="entry name" value="MFS_trans_sf"/>
</dbReference>
<keyword evidence="3 6" id="KW-0812">Transmembrane</keyword>
<feature type="transmembrane region" description="Helical" evidence="6">
    <location>
        <begin position="145"/>
        <end position="165"/>
    </location>
</feature>
<dbReference type="Gene3D" id="1.20.1250.20">
    <property type="entry name" value="MFS general substrate transporter like domains"/>
    <property type="match status" value="2"/>
</dbReference>
<keyword evidence="9" id="KW-1185">Reference proteome</keyword>
<dbReference type="EMBL" id="JAULRT010000062">
    <property type="protein sequence ID" value="MDO3384103.1"/>
    <property type="molecule type" value="Genomic_DNA"/>
</dbReference>
<protein>
    <submittedName>
        <fullName evidence="8">MFS transporter</fullName>
    </submittedName>
</protein>
<keyword evidence="5 6" id="KW-0472">Membrane</keyword>
<evidence type="ECO:0000259" key="7">
    <source>
        <dbReference type="PROSITE" id="PS50850"/>
    </source>
</evidence>
<dbReference type="InterPro" id="IPR050189">
    <property type="entry name" value="MFS_Efflux_Transporters"/>
</dbReference>
<evidence type="ECO:0000313" key="8">
    <source>
        <dbReference type="EMBL" id="MDO3384103.1"/>
    </source>
</evidence>
<dbReference type="Pfam" id="PF07690">
    <property type="entry name" value="MFS_1"/>
    <property type="match status" value="1"/>
</dbReference>
<dbReference type="InterPro" id="IPR020846">
    <property type="entry name" value="MFS_dom"/>
</dbReference>
<organism evidence="8 9">
    <name type="scientific">Gilvimarinus algae</name>
    <dbReference type="NCBI Taxonomy" id="3058037"/>
    <lineage>
        <taxon>Bacteria</taxon>
        <taxon>Pseudomonadati</taxon>
        <taxon>Pseudomonadota</taxon>
        <taxon>Gammaproteobacteria</taxon>
        <taxon>Cellvibrionales</taxon>
        <taxon>Cellvibrionaceae</taxon>
        <taxon>Gilvimarinus</taxon>
    </lineage>
</organism>
<comment type="caution">
    <text evidence="8">The sequence shown here is derived from an EMBL/GenBank/DDBJ whole genome shotgun (WGS) entry which is preliminary data.</text>
</comment>
<proteinExistence type="predicted"/>
<evidence type="ECO:0000256" key="4">
    <source>
        <dbReference type="ARBA" id="ARBA00022989"/>
    </source>
</evidence>
<dbReference type="PANTHER" id="PTHR43124">
    <property type="entry name" value="PURINE EFFLUX PUMP PBUE"/>
    <property type="match status" value="1"/>
</dbReference>
<feature type="transmembrane region" description="Helical" evidence="6">
    <location>
        <begin position="81"/>
        <end position="98"/>
    </location>
</feature>
<evidence type="ECO:0000313" key="9">
    <source>
        <dbReference type="Proteomes" id="UP001168380"/>
    </source>
</evidence>
<feature type="transmembrane region" description="Helical" evidence="6">
    <location>
        <begin position="104"/>
        <end position="124"/>
    </location>
</feature>
<feature type="transmembrane region" description="Helical" evidence="6">
    <location>
        <begin position="12"/>
        <end position="36"/>
    </location>
</feature>
<feature type="transmembrane region" description="Helical" evidence="6">
    <location>
        <begin position="256"/>
        <end position="276"/>
    </location>
</feature>
<name>A0ABT8TLX8_9GAMM</name>
<keyword evidence="4 6" id="KW-1133">Transmembrane helix</keyword>
<feature type="transmembrane region" description="Helical" evidence="6">
    <location>
        <begin position="48"/>
        <end position="69"/>
    </location>
</feature>
<feature type="transmembrane region" description="Helical" evidence="6">
    <location>
        <begin position="223"/>
        <end position="244"/>
    </location>
</feature>
<feature type="transmembrane region" description="Helical" evidence="6">
    <location>
        <begin position="349"/>
        <end position="369"/>
    </location>
</feature>
<reference evidence="8" key="1">
    <citation type="submission" date="2023-07" db="EMBL/GenBank/DDBJ databases">
        <title>Gilvimarinus algae sp. nov., isolated from the surface of Kelp.</title>
        <authorList>
            <person name="Sun Y.Y."/>
            <person name="Gong Y."/>
            <person name="Du Z.J."/>
        </authorList>
    </citation>
    <scope>NUCLEOTIDE SEQUENCE</scope>
    <source>
        <strain evidence="8">SDUM040014</strain>
    </source>
</reference>
<evidence type="ECO:0000256" key="2">
    <source>
        <dbReference type="ARBA" id="ARBA00022475"/>
    </source>
</evidence>
<feature type="transmembrane region" description="Helical" evidence="6">
    <location>
        <begin position="288"/>
        <end position="306"/>
    </location>
</feature>